<proteinExistence type="inferred from homology"/>
<dbReference type="InterPro" id="IPR050099">
    <property type="entry name" value="SIS_GmhA/DiaA_subfam"/>
</dbReference>
<feature type="domain" description="SIS" evidence="11">
    <location>
        <begin position="33"/>
        <end position="188"/>
    </location>
</feature>
<dbReference type="EC" id="5.3.1.28" evidence="10"/>
<keyword evidence="5 10" id="KW-0963">Cytoplasm</keyword>
<comment type="subunit">
    <text evidence="10">Homotetramer.</text>
</comment>
<evidence type="ECO:0000256" key="10">
    <source>
        <dbReference type="HAMAP-Rule" id="MF_00067"/>
    </source>
</evidence>
<dbReference type="Pfam" id="PF13580">
    <property type="entry name" value="SIS_2"/>
    <property type="match status" value="1"/>
</dbReference>
<feature type="binding site" evidence="10">
    <location>
        <begin position="90"/>
        <end position="91"/>
    </location>
    <ligand>
        <name>substrate</name>
    </ligand>
</feature>
<keyword evidence="6 10" id="KW-0479">Metal-binding</keyword>
<sequence>MTTLFQHNLQQHLELFSRLSVLDDSVMGAAQAIADCLRAGGKLMICGNGGSAADSQHIAAEFTGRFIKDRKPLAAMALSTDSSALTCIGNDYSFAEIFSRQVAGLGRPGDCLLGISTSGNSANVIRAVEVARGMGMRTIGLLGRDGGKLATLCDCAIVVPAEVTARIQEAHILIGHSICGAVEQSLGLVPQHGEAE</sequence>
<comment type="function">
    <text evidence="2 10">Catalyzes the isomerization of sedoheptulose 7-phosphate in D-glycero-D-manno-heptose 7-phosphate.</text>
</comment>
<comment type="subcellular location">
    <subcellularLocation>
        <location evidence="3 10">Cytoplasm</location>
    </subcellularLocation>
</comment>
<dbReference type="RefSeq" id="WP_141284150.1">
    <property type="nucleotide sequence ID" value="NZ_BAAAEW010000014.1"/>
</dbReference>
<feature type="binding site" evidence="10">
    <location>
        <position position="176"/>
    </location>
    <ligand>
        <name>Zn(2+)</name>
        <dbReference type="ChEBI" id="CHEBI:29105"/>
    </ligand>
</feature>
<dbReference type="CDD" id="cd05006">
    <property type="entry name" value="SIS_GmhA"/>
    <property type="match status" value="1"/>
</dbReference>
<comment type="catalytic activity">
    <reaction evidence="1 10">
        <text>2 D-sedoheptulose 7-phosphate = D-glycero-alpha-D-manno-heptose 7-phosphate + D-glycero-beta-D-manno-heptose 7-phosphate</text>
        <dbReference type="Rhea" id="RHEA:27489"/>
        <dbReference type="ChEBI" id="CHEBI:57483"/>
        <dbReference type="ChEBI" id="CHEBI:60203"/>
        <dbReference type="ChEBI" id="CHEBI:60204"/>
        <dbReference type="EC" id="5.3.1.28"/>
    </reaction>
</comment>
<dbReference type="PANTHER" id="PTHR30390">
    <property type="entry name" value="SEDOHEPTULOSE 7-PHOSPHATE ISOMERASE / DNAA INITIATOR-ASSOCIATING FACTOR FOR REPLICATION INITIATION"/>
    <property type="match status" value="1"/>
</dbReference>
<evidence type="ECO:0000256" key="9">
    <source>
        <dbReference type="ARBA" id="ARBA00023277"/>
    </source>
</evidence>
<evidence type="ECO:0000256" key="3">
    <source>
        <dbReference type="ARBA" id="ARBA00004496"/>
    </source>
</evidence>
<keyword evidence="7 10" id="KW-0862">Zinc</keyword>
<dbReference type="HAMAP" id="MF_00067">
    <property type="entry name" value="GmhA"/>
    <property type="match status" value="1"/>
</dbReference>
<dbReference type="InterPro" id="IPR001347">
    <property type="entry name" value="SIS_dom"/>
</dbReference>
<feature type="binding site" evidence="10">
    <location>
        <position position="168"/>
    </location>
    <ligand>
        <name>Zn(2+)</name>
        <dbReference type="ChEBI" id="CHEBI:29105"/>
    </ligand>
</feature>
<feature type="binding site" evidence="10">
    <location>
        <position position="61"/>
    </location>
    <ligand>
        <name>Zn(2+)</name>
        <dbReference type="ChEBI" id="CHEBI:29105"/>
    </ligand>
</feature>
<evidence type="ECO:0000256" key="2">
    <source>
        <dbReference type="ARBA" id="ARBA00003172"/>
    </source>
</evidence>
<comment type="pathway">
    <text evidence="10">Carbohydrate biosynthesis; D-glycero-D-manno-heptose 7-phosphate biosynthesis; D-glycero-alpha-D-manno-heptose 7-phosphate and D-glycero-beta-D-manno-heptose 7-phosphate from sedoheptulose 7-phosphate: step 1/1.</text>
</comment>
<feature type="binding site" evidence="10">
    <location>
        <position position="61"/>
    </location>
    <ligand>
        <name>substrate</name>
    </ligand>
</feature>
<evidence type="ECO:0000256" key="7">
    <source>
        <dbReference type="ARBA" id="ARBA00022833"/>
    </source>
</evidence>
<evidence type="ECO:0000256" key="4">
    <source>
        <dbReference type="ARBA" id="ARBA00009894"/>
    </source>
</evidence>
<dbReference type="Gene3D" id="3.40.50.10490">
    <property type="entry name" value="Glucose-6-phosphate isomerase like protein, domain 1"/>
    <property type="match status" value="1"/>
</dbReference>
<feature type="binding site" evidence="10">
    <location>
        <position position="57"/>
    </location>
    <ligand>
        <name>Zn(2+)</name>
        <dbReference type="ChEBI" id="CHEBI:29105"/>
    </ligand>
</feature>
<accession>A0ABP3V864</accession>
<evidence type="ECO:0000256" key="1">
    <source>
        <dbReference type="ARBA" id="ARBA00000348"/>
    </source>
</evidence>
<protein>
    <recommendedName>
        <fullName evidence="10">Phosphoheptose isomerase</fullName>
        <ecNumber evidence="10">5.3.1.28</ecNumber>
    </recommendedName>
    <alternativeName>
        <fullName evidence="10">Sedoheptulose 7-phosphate isomerase</fullName>
    </alternativeName>
</protein>
<feature type="binding site" evidence="10">
    <location>
        <position position="121"/>
    </location>
    <ligand>
        <name>substrate</name>
    </ligand>
</feature>
<evidence type="ECO:0000256" key="6">
    <source>
        <dbReference type="ARBA" id="ARBA00022723"/>
    </source>
</evidence>
<comment type="caution">
    <text evidence="12">The sequence shown here is derived from an EMBL/GenBank/DDBJ whole genome shotgun (WGS) entry which is preliminary data.</text>
</comment>
<evidence type="ECO:0000256" key="8">
    <source>
        <dbReference type="ARBA" id="ARBA00023235"/>
    </source>
</evidence>
<keyword evidence="9 10" id="KW-0119">Carbohydrate metabolism</keyword>
<dbReference type="SUPFAM" id="SSF53697">
    <property type="entry name" value="SIS domain"/>
    <property type="match status" value="1"/>
</dbReference>
<feature type="binding site" evidence="10">
    <location>
        <begin position="116"/>
        <end position="118"/>
    </location>
    <ligand>
        <name>substrate</name>
    </ligand>
</feature>
<dbReference type="GO" id="GO:0016853">
    <property type="term" value="F:isomerase activity"/>
    <property type="evidence" value="ECO:0007669"/>
    <property type="project" value="UniProtKB-KW"/>
</dbReference>
<evidence type="ECO:0000313" key="12">
    <source>
        <dbReference type="EMBL" id="GAA0751491.1"/>
    </source>
</evidence>
<comment type="cofactor">
    <cofactor evidence="10">
        <name>Zn(2+)</name>
        <dbReference type="ChEBI" id="CHEBI:29105"/>
    </cofactor>
    <text evidence="10">Binds 1 zinc ion per subunit.</text>
</comment>
<dbReference type="InterPro" id="IPR046348">
    <property type="entry name" value="SIS_dom_sf"/>
</dbReference>
<keyword evidence="13" id="KW-1185">Reference proteome</keyword>
<dbReference type="Proteomes" id="UP001500279">
    <property type="component" value="Unassembled WGS sequence"/>
</dbReference>
<comment type="miscellaneous">
    <text evidence="10">The reaction produces a racemic mixture of D-glycero-alpha-D-manno-heptose 7-phosphate and D-glycero-beta-D-manno-heptose 7-phosphate.</text>
</comment>
<evidence type="ECO:0000256" key="5">
    <source>
        <dbReference type="ARBA" id="ARBA00022490"/>
    </source>
</evidence>
<dbReference type="EMBL" id="BAAAEW010000014">
    <property type="protein sequence ID" value="GAA0751491.1"/>
    <property type="molecule type" value="Genomic_DNA"/>
</dbReference>
<evidence type="ECO:0000313" key="13">
    <source>
        <dbReference type="Proteomes" id="UP001500279"/>
    </source>
</evidence>
<dbReference type="PROSITE" id="PS51464">
    <property type="entry name" value="SIS"/>
    <property type="match status" value="1"/>
</dbReference>
<feature type="binding site" evidence="10">
    <location>
        <begin position="48"/>
        <end position="50"/>
    </location>
    <ligand>
        <name>substrate</name>
    </ligand>
</feature>
<comment type="similarity">
    <text evidence="4 10">Belongs to the SIS family. GmhA subfamily.</text>
</comment>
<gene>
    <name evidence="12" type="primary">gmhA_2</name>
    <name evidence="10" type="synonym">gmhA</name>
    <name evidence="12" type="ORF">GCM10009107_24270</name>
</gene>
<feature type="binding site" evidence="10">
    <location>
        <position position="168"/>
    </location>
    <ligand>
        <name>substrate</name>
    </ligand>
</feature>
<name>A0ABP3V864_9BURK</name>
<dbReference type="InterPro" id="IPR035461">
    <property type="entry name" value="GmhA/DiaA"/>
</dbReference>
<dbReference type="InterPro" id="IPR004515">
    <property type="entry name" value="Phosphoheptose_Isoase"/>
</dbReference>
<evidence type="ECO:0000259" key="11">
    <source>
        <dbReference type="PROSITE" id="PS51464"/>
    </source>
</evidence>
<organism evidence="12 13">
    <name type="scientific">Ideonella azotifigens</name>
    <dbReference type="NCBI Taxonomy" id="513160"/>
    <lineage>
        <taxon>Bacteria</taxon>
        <taxon>Pseudomonadati</taxon>
        <taxon>Pseudomonadota</taxon>
        <taxon>Betaproteobacteria</taxon>
        <taxon>Burkholderiales</taxon>
        <taxon>Sphaerotilaceae</taxon>
        <taxon>Ideonella</taxon>
    </lineage>
</organism>
<keyword evidence="8 10" id="KW-0413">Isomerase</keyword>
<reference evidence="13" key="1">
    <citation type="journal article" date="2019" name="Int. J. Syst. Evol. Microbiol.">
        <title>The Global Catalogue of Microorganisms (GCM) 10K type strain sequencing project: providing services to taxonomists for standard genome sequencing and annotation.</title>
        <authorList>
            <consortium name="The Broad Institute Genomics Platform"/>
            <consortium name="The Broad Institute Genome Sequencing Center for Infectious Disease"/>
            <person name="Wu L."/>
            <person name="Ma J."/>
        </authorList>
    </citation>
    <scope>NUCLEOTIDE SEQUENCE [LARGE SCALE GENOMIC DNA]</scope>
    <source>
        <strain evidence="13">JCM 15503</strain>
    </source>
</reference>